<dbReference type="Pfam" id="PF09351">
    <property type="entry name" value="DUF1993"/>
    <property type="match status" value="1"/>
</dbReference>
<dbReference type="Gene3D" id="1.20.120.450">
    <property type="entry name" value="dinb family like domain"/>
    <property type="match status" value="1"/>
</dbReference>
<organism evidence="1 2">
    <name type="scientific">Undibacterium parvum</name>
    <dbReference type="NCBI Taxonomy" id="401471"/>
    <lineage>
        <taxon>Bacteria</taxon>
        <taxon>Pseudomonadati</taxon>
        <taxon>Pseudomonadota</taxon>
        <taxon>Betaproteobacteria</taxon>
        <taxon>Burkholderiales</taxon>
        <taxon>Oxalobacteraceae</taxon>
        <taxon>Undibacterium</taxon>
    </lineage>
</organism>
<dbReference type="Proteomes" id="UP000275663">
    <property type="component" value="Chromosome"/>
</dbReference>
<protein>
    <submittedName>
        <fullName evidence="1">DUF1993 domain-containing protein</fullName>
    </submittedName>
</protein>
<name>A0A3S9HHE2_9BURK</name>
<dbReference type="EMBL" id="CP034464">
    <property type="protein sequence ID" value="AZP11535.1"/>
    <property type="molecule type" value="Genomic_DNA"/>
</dbReference>
<accession>A0A3S9HHE2</accession>
<dbReference type="SUPFAM" id="SSF109854">
    <property type="entry name" value="DinB/YfiT-like putative metalloenzymes"/>
    <property type="match status" value="1"/>
</dbReference>
<gene>
    <name evidence="1" type="ORF">EJN92_05695</name>
</gene>
<dbReference type="KEGG" id="upv:EJN92_05695"/>
<evidence type="ECO:0000313" key="1">
    <source>
        <dbReference type="EMBL" id="AZP11535.1"/>
    </source>
</evidence>
<dbReference type="InterPro" id="IPR034660">
    <property type="entry name" value="DinB/YfiT-like"/>
</dbReference>
<dbReference type="InterPro" id="IPR018531">
    <property type="entry name" value="DUF1993"/>
</dbReference>
<dbReference type="OrthoDB" id="338237at2"/>
<proteinExistence type="predicted"/>
<evidence type="ECO:0000313" key="2">
    <source>
        <dbReference type="Proteomes" id="UP000275663"/>
    </source>
</evidence>
<reference evidence="1 2" key="1">
    <citation type="journal article" date="2011" name="Int. J. Syst. Evol. Microbiol.">
        <title>Description of Undibacterium oligocarboniphilum sp. nov., isolated from purified water, and Undibacterium pigrum strain CCUG 49012 as the type strain of Undibacterium parvum sp. nov., and emended descriptions of the genus Undibacterium and the species Undibacterium pigrum.</title>
        <authorList>
            <person name="Eder W."/>
            <person name="Wanner G."/>
            <person name="Ludwig W."/>
            <person name="Busse H.J."/>
            <person name="Ziemke-Kageler F."/>
            <person name="Lang E."/>
        </authorList>
    </citation>
    <scope>NUCLEOTIDE SEQUENCE [LARGE SCALE GENOMIC DNA]</scope>
    <source>
        <strain evidence="1 2">DSM 23061</strain>
    </source>
</reference>
<sequence length="182" mass="20316">MMDIETLNSSDFMYQSSVPVFGRYLSQMNIVLDRLELDAARLNLSPDELLQARLAPDMFACADQLAIACNFVFRCCAPLAQMEIPAYGNFDSTLAGLRQRIASRLSFIQTLTPVHMQGSEARLIHADAGQAQLHLPGMVFLHQYMLPNFIFHLSSAYAILRQQGLALGKADFDGFHVYPRAS</sequence>
<dbReference type="AlphaFoldDB" id="A0A3S9HHE2"/>
<dbReference type="PANTHER" id="PTHR36922">
    <property type="entry name" value="BLL2446 PROTEIN"/>
    <property type="match status" value="1"/>
</dbReference>
<keyword evidence="2" id="KW-1185">Reference proteome</keyword>
<dbReference type="PANTHER" id="PTHR36922:SF1">
    <property type="entry name" value="DUF1993 DOMAIN-CONTAINING PROTEIN"/>
    <property type="match status" value="1"/>
</dbReference>